<evidence type="ECO:0000313" key="1">
    <source>
        <dbReference type="EMBL" id="MBM7124017.1"/>
    </source>
</evidence>
<protein>
    <submittedName>
        <fullName evidence="1">Uncharacterized protein</fullName>
    </submittedName>
</protein>
<reference evidence="1" key="1">
    <citation type="submission" date="2020-10" db="EMBL/GenBank/DDBJ databases">
        <title>Phylogeny of dyella-like bacteria.</title>
        <authorList>
            <person name="Fu J."/>
        </authorList>
    </citation>
    <scope>NUCLEOTIDE SEQUENCE</scope>
    <source>
        <strain evidence="1">DHOC52</strain>
    </source>
</reference>
<accession>A0ABS2JZV9</accession>
<organism evidence="1 2">
    <name type="scientific">Dyella flava</name>
    <dbReference type="NCBI Taxonomy" id="1920170"/>
    <lineage>
        <taxon>Bacteria</taxon>
        <taxon>Pseudomonadati</taxon>
        <taxon>Pseudomonadota</taxon>
        <taxon>Gammaproteobacteria</taxon>
        <taxon>Lysobacterales</taxon>
        <taxon>Rhodanobacteraceae</taxon>
        <taxon>Dyella</taxon>
    </lineage>
</organism>
<dbReference type="EMBL" id="JADIKE010000019">
    <property type="protein sequence ID" value="MBM7124017.1"/>
    <property type="molecule type" value="Genomic_DNA"/>
</dbReference>
<name>A0ABS2JZV9_9GAMM</name>
<comment type="caution">
    <text evidence="1">The sequence shown here is derived from an EMBL/GenBank/DDBJ whole genome shotgun (WGS) entry which is preliminary data.</text>
</comment>
<gene>
    <name evidence="1" type="ORF">ISP19_01375</name>
</gene>
<dbReference type="Proteomes" id="UP001430149">
    <property type="component" value="Unassembled WGS sequence"/>
</dbReference>
<dbReference type="RefSeq" id="WP_204678842.1">
    <property type="nucleotide sequence ID" value="NZ_BSNR01000009.1"/>
</dbReference>
<proteinExistence type="predicted"/>
<evidence type="ECO:0000313" key="2">
    <source>
        <dbReference type="Proteomes" id="UP001430149"/>
    </source>
</evidence>
<keyword evidence="2" id="KW-1185">Reference proteome</keyword>
<sequence length="95" mass="10882">MSEPSRLAAIEDRRMSAYLQNHFTFTDEALHSLGVEPNIQIGMSPYKEGFPVPCQGDLVQVMVNGKSRQFVVVLRQFIYQSAEEMSIRYVLDTIR</sequence>